<comment type="similarity">
    <text evidence="6">Belongs to the class-IV pyridoxal-phosphate-dependent aminotransferase family.</text>
</comment>
<evidence type="ECO:0000256" key="8">
    <source>
        <dbReference type="ARBA" id="ARBA00014472"/>
    </source>
</evidence>
<keyword evidence="15" id="KW-1185">Reference proteome</keyword>
<evidence type="ECO:0000313" key="14">
    <source>
        <dbReference type="EMBL" id="PIL22054.1"/>
    </source>
</evidence>
<dbReference type="PANTHER" id="PTHR42743:SF11">
    <property type="entry name" value="AMINODEOXYCHORISMATE LYASE"/>
    <property type="match status" value="1"/>
</dbReference>
<keyword evidence="10" id="KW-0028">Amino-acid biosynthesis</keyword>
<evidence type="ECO:0000256" key="7">
    <source>
        <dbReference type="ARBA" id="ARBA00013053"/>
    </source>
</evidence>
<dbReference type="GO" id="GO:0052654">
    <property type="term" value="F:L-leucine-2-oxoglutarate transaminase activity"/>
    <property type="evidence" value="ECO:0007669"/>
    <property type="project" value="RHEA"/>
</dbReference>
<evidence type="ECO:0000256" key="11">
    <source>
        <dbReference type="ARBA" id="ARBA00048212"/>
    </source>
</evidence>
<proteinExistence type="inferred from homology"/>
<evidence type="ECO:0000256" key="1">
    <source>
        <dbReference type="ARBA" id="ARBA00001933"/>
    </source>
</evidence>
<dbReference type="AlphaFoldDB" id="A0A2G8RKE3"/>
<evidence type="ECO:0000313" key="15">
    <source>
        <dbReference type="Proteomes" id="UP000231259"/>
    </source>
</evidence>
<dbReference type="FunFam" id="3.20.10.10:FF:000002">
    <property type="entry name" value="D-alanine aminotransferase"/>
    <property type="match status" value="1"/>
</dbReference>
<comment type="catalytic activity">
    <reaction evidence="12">
        <text>L-isoleucine + 2-oxoglutarate = (S)-3-methyl-2-oxopentanoate + L-glutamate</text>
        <dbReference type="Rhea" id="RHEA:24801"/>
        <dbReference type="ChEBI" id="CHEBI:16810"/>
        <dbReference type="ChEBI" id="CHEBI:29985"/>
        <dbReference type="ChEBI" id="CHEBI:35146"/>
        <dbReference type="ChEBI" id="CHEBI:58045"/>
        <dbReference type="EC" id="2.6.1.42"/>
    </reaction>
</comment>
<keyword evidence="14" id="KW-0032">Aminotransferase</keyword>
<dbReference type="PANTHER" id="PTHR42743">
    <property type="entry name" value="AMINO-ACID AMINOTRANSFERASE"/>
    <property type="match status" value="1"/>
</dbReference>
<comment type="cofactor">
    <cofactor evidence="1">
        <name>pyridoxal 5'-phosphate</name>
        <dbReference type="ChEBI" id="CHEBI:597326"/>
    </cofactor>
</comment>
<comment type="catalytic activity">
    <reaction evidence="11">
        <text>L-valine + 2-oxoglutarate = 3-methyl-2-oxobutanoate + L-glutamate</text>
        <dbReference type="Rhea" id="RHEA:24813"/>
        <dbReference type="ChEBI" id="CHEBI:11851"/>
        <dbReference type="ChEBI" id="CHEBI:16810"/>
        <dbReference type="ChEBI" id="CHEBI:29985"/>
        <dbReference type="ChEBI" id="CHEBI:57762"/>
        <dbReference type="EC" id="2.6.1.42"/>
    </reaction>
</comment>
<dbReference type="InterPro" id="IPR043132">
    <property type="entry name" value="BCAT-like_C"/>
</dbReference>
<evidence type="ECO:0000256" key="12">
    <source>
        <dbReference type="ARBA" id="ARBA00048798"/>
    </source>
</evidence>
<evidence type="ECO:0000256" key="9">
    <source>
        <dbReference type="ARBA" id="ARBA00022898"/>
    </source>
</evidence>
<evidence type="ECO:0000256" key="5">
    <source>
        <dbReference type="ARBA" id="ARBA00005072"/>
    </source>
</evidence>
<dbReference type="GO" id="GO:0008652">
    <property type="term" value="P:amino acid biosynthetic process"/>
    <property type="evidence" value="ECO:0007669"/>
    <property type="project" value="UniProtKB-ARBA"/>
</dbReference>
<dbReference type="GO" id="GO:0005829">
    <property type="term" value="C:cytosol"/>
    <property type="evidence" value="ECO:0007669"/>
    <property type="project" value="TreeGrafter"/>
</dbReference>
<dbReference type="SUPFAM" id="SSF56752">
    <property type="entry name" value="D-aminoacid aminotransferase-like PLP-dependent enzymes"/>
    <property type="match status" value="1"/>
</dbReference>
<dbReference type="Gene3D" id="3.20.10.10">
    <property type="entry name" value="D-amino Acid Aminotransferase, subunit A, domain 2"/>
    <property type="match status" value="1"/>
</dbReference>
<dbReference type="GO" id="GO:0052655">
    <property type="term" value="F:L-valine-2-oxoglutarate transaminase activity"/>
    <property type="evidence" value="ECO:0007669"/>
    <property type="project" value="RHEA"/>
</dbReference>
<dbReference type="InterPro" id="IPR050571">
    <property type="entry name" value="Class-IV_PLP-Dep_Aminotrnsfr"/>
</dbReference>
<accession>A0A2G8RKE3</accession>
<comment type="function">
    <text evidence="2">Acts on leucine, isoleucine and valine.</text>
</comment>
<dbReference type="EC" id="2.6.1.42" evidence="7"/>
<dbReference type="InterPro" id="IPR001544">
    <property type="entry name" value="Aminotrans_IV"/>
</dbReference>
<dbReference type="Gene3D" id="3.30.470.10">
    <property type="match status" value="1"/>
</dbReference>
<dbReference type="Proteomes" id="UP000231259">
    <property type="component" value="Unassembled WGS sequence"/>
</dbReference>
<dbReference type="OrthoDB" id="9805628at2"/>
<organism evidence="14 15">
    <name type="scientific">Puniceibacterium antarcticum</name>
    <dbReference type="NCBI Taxonomy" id="1206336"/>
    <lineage>
        <taxon>Bacteria</taxon>
        <taxon>Pseudomonadati</taxon>
        <taxon>Pseudomonadota</taxon>
        <taxon>Alphaproteobacteria</taxon>
        <taxon>Rhodobacterales</taxon>
        <taxon>Paracoccaceae</taxon>
        <taxon>Puniceibacterium</taxon>
    </lineage>
</organism>
<evidence type="ECO:0000256" key="13">
    <source>
        <dbReference type="ARBA" id="ARBA00049229"/>
    </source>
</evidence>
<dbReference type="NCBIfam" id="NF005209">
    <property type="entry name" value="PRK06680.1"/>
    <property type="match status" value="1"/>
</dbReference>
<comment type="pathway">
    <text evidence="4">Amino-acid biosynthesis; L-valine biosynthesis; L-valine from pyruvate: step 4/4.</text>
</comment>
<dbReference type="GO" id="GO:0009082">
    <property type="term" value="P:branched-chain amino acid biosynthetic process"/>
    <property type="evidence" value="ECO:0007669"/>
    <property type="project" value="UniProtKB-KW"/>
</dbReference>
<evidence type="ECO:0000256" key="2">
    <source>
        <dbReference type="ARBA" id="ARBA00003109"/>
    </source>
</evidence>
<protein>
    <recommendedName>
        <fullName evidence="8">Probable branched-chain-amino-acid aminotransferase</fullName>
        <ecNumber evidence="7">2.6.1.42</ecNumber>
    </recommendedName>
</protein>
<evidence type="ECO:0000256" key="3">
    <source>
        <dbReference type="ARBA" id="ARBA00004824"/>
    </source>
</evidence>
<name>A0A2G8RKE3_9RHOB</name>
<keyword evidence="14" id="KW-0808">Transferase</keyword>
<gene>
    <name evidence="14" type="ORF">P775_00900</name>
</gene>
<keyword evidence="10" id="KW-0100">Branched-chain amino acid biosynthesis</keyword>
<dbReference type="EMBL" id="AWWI01000016">
    <property type="protein sequence ID" value="PIL22054.1"/>
    <property type="molecule type" value="Genomic_DNA"/>
</dbReference>
<dbReference type="GO" id="GO:0052656">
    <property type="term" value="F:L-isoleucine-2-oxoglutarate transaminase activity"/>
    <property type="evidence" value="ECO:0007669"/>
    <property type="project" value="RHEA"/>
</dbReference>
<comment type="pathway">
    <text evidence="3">Amino-acid biosynthesis; L-isoleucine biosynthesis; L-isoleucine from 2-oxobutanoate: step 4/4.</text>
</comment>
<reference evidence="14 15" key="1">
    <citation type="submission" date="2013-09" db="EMBL/GenBank/DDBJ databases">
        <title>Genome sequencing of Phaeobacter antarcticus sp. nov. SM1211.</title>
        <authorList>
            <person name="Zhang X.-Y."/>
            <person name="Liu C."/>
            <person name="Chen X.-L."/>
            <person name="Xie B.-B."/>
            <person name="Qin Q.-L."/>
            <person name="Rong J.-C."/>
            <person name="Zhang Y.-Z."/>
        </authorList>
    </citation>
    <scope>NUCLEOTIDE SEQUENCE [LARGE SCALE GENOMIC DNA]</scope>
    <source>
        <strain evidence="14 15">SM1211</strain>
    </source>
</reference>
<comment type="catalytic activity">
    <reaction evidence="13">
        <text>L-leucine + 2-oxoglutarate = 4-methyl-2-oxopentanoate + L-glutamate</text>
        <dbReference type="Rhea" id="RHEA:18321"/>
        <dbReference type="ChEBI" id="CHEBI:16810"/>
        <dbReference type="ChEBI" id="CHEBI:17865"/>
        <dbReference type="ChEBI" id="CHEBI:29985"/>
        <dbReference type="ChEBI" id="CHEBI:57427"/>
        <dbReference type="EC" id="2.6.1.42"/>
    </reaction>
</comment>
<comment type="pathway">
    <text evidence="5">Amino-acid biosynthesis; L-leucine biosynthesis; L-leucine from 3-methyl-2-oxobutanoate: step 4/4.</text>
</comment>
<evidence type="ECO:0000256" key="4">
    <source>
        <dbReference type="ARBA" id="ARBA00004931"/>
    </source>
</evidence>
<dbReference type="InterPro" id="IPR043131">
    <property type="entry name" value="BCAT-like_N"/>
</dbReference>
<dbReference type="RefSeq" id="WP_099909183.1">
    <property type="nucleotide sequence ID" value="NZ_AWWI01000016.1"/>
</dbReference>
<comment type="caution">
    <text evidence="14">The sequence shown here is derived from an EMBL/GenBank/DDBJ whole genome shotgun (WGS) entry which is preliminary data.</text>
</comment>
<dbReference type="InterPro" id="IPR036038">
    <property type="entry name" value="Aminotransferase-like"/>
</dbReference>
<dbReference type="Pfam" id="PF01063">
    <property type="entry name" value="Aminotran_4"/>
    <property type="match status" value="1"/>
</dbReference>
<evidence type="ECO:0000256" key="10">
    <source>
        <dbReference type="ARBA" id="ARBA00023304"/>
    </source>
</evidence>
<evidence type="ECO:0000256" key="6">
    <source>
        <dbReference type="ARBA" id="ARBA00009320"/>
    </source>
</evidence>
<keyword evidence="9" id="KW-0663">Pyridoxal phosphate</keyword>
<sequence>MSRTVYLNGKWLPEDAAKVSIFDRAFLMGDAIYEVTCVLDGMLLDYAGHAARLRRSASELGLTLPLDDDALLKAHHEIVARNQMQSGLIYLQLSRGVAERDFVFPPKDTPPTLVMFTQAKDVLNNRAAETGISVALLPDLRWGRRDIKTVQLLYPSMAKMEARSRGADDAWLHEDGFVTEASSATAHIITTDGRLVTRDLSHALLAGVTRASVLELAQSHGIEIEERAFTPDEARAAREAFITSATNFVVPVVRVDDVVIGDGHPGALTQQLRQQYIATQRATALAPA</sequence>